<comment type="subcellular location">
    <subcellularLocation>
        <location evidence="1">Nucleus</location>
    </subcellularLocation>
</comment>
<evidence type="ECO:0000256" key="3">
    <source>
        <dbReference type="ARBA" id="ARBA00023125"/>
    </source>
</evidence>
<gene>
    <name evidence="7" type="ORF">ASPWEDRAFT_116017</name>
</gene>
<dbReference type="InterPro" id="IPR007219">
    <property type="entry name" value="XnlR_reg_dom"/>
</dbReference>
<evidence type="ECO:0000313" key="8">
    <source>
        <dbReference type="Proteomes" id="UP000184383"/>
    </source>
</evidence>
<keyword evidence="5" id="KW-0539">Nucleus</keyword>
<accession>A0A1L9RF25</accession>
<dbReference type="GO" id="GO:0003677">
    <property type="term" value="F:DNA binding"/>
    <property type="evidence" value="ECO:0007669"/>
    <property type="project" value="UniProtKB-KW"/>
</dbReference>
<reference evidence="8" key="1">
    <citation type="journal article" date="2017" name="Genome Biol.">
        <title>Comparative genomics reveals high biological diversity and specific adaptations in the industrially and medically important fungal genus Aspergillus.</title>
        <authorList>
            <person name="de Vries R.P."/>
            <person name="Riley R."/>
            <person name="Wiebenga A."/>
            <person name="Aguilar-Osorio G."/>
            <person name="Amillis S."/>
            <person name="Uchima C.A."/>
            <person name="Anderluh G."/>
            <person name="Asadollahi M."/>
            <person name="Askin M."/>
            <person name="Barry K."/>
            <person name="Battaglia E."/>
            <person name="Bayram O."/>
            <person name="Benocci T."/>
            <person name="Braus-Stromeyer S.A."/>
            <person name="Caldana C."/>
            <person name="Canovas D."/>
            <person name="Cerqueira G.C."/>
            <person name="Chen F."/>
            <person name="Chen W."/>
            <person name="Choi C."/>
            <person name="Clum A."/>
            <person name="Dos Santos R.A."/>
            <person name="Damasio A.R."/>
            <person name="Diallinas G."/>
            <person name="Emri T."/>
            <person name="Fekete E."/>
            <person name="Flipphi M."/>
            <person name="Freyberg S."/>
            <person name="Gallo A."/>
            <person name="Gournas C."/>
            <person name="Habgood R."/>
            <person name="Hainaut M."/>
            <person name="Harispe M.L."/>
            <person name="Henrissat B."/>
            <person name="Hilden K.S."/>
            <person name="Hope R."/>
            <person name="Hossain A."/>
            <person name="Karabika E."/>
            <person name="Karaffa L."/>
            <person name="Karanyi Z."/>
            <person name="Krasevec N."/>
            <person name="Kuo A."/>
            <person name="Kusch H."/>
            <person name="LaButti K."/>
            <person name="Lagendijk E.L."/>
            <person name="Lapidus A."/>
            <person name="Levasseur A."/>
            <person name="Lindquist E."/>
            <person name="Lipzen A."/>
            <person name="Logrieco A.F."/>
            <person name="MacCabe A."/>
            <person name="Maekelae M.R."/>
            <person name="Malavazi I."/>
            <person name="Melin P."/>
            <person name="Meyer V."/>
            <person name="Mielnichuk N."/>
            <person name="Miskei M."/>
            <person name="Molnar A.P."/>
            <person name="Mule G."/>
            <person name="Ngan C.Y."/>
            <person name="Orejas M."/>
            <person name="Orosz E."/>
            <person name="Ouedraogo J.P."/>
            <person name="Overkamp K.M."/>
            <person name="Park H.-S."/>
            <person name="Perrone G."/>
            <person name="Piumi F."/>
            <person name="Punt P.J."/>
            <person name="Ram A.F."/>
            <person name="Ramon A."/>
            <person name="Rauscher S."/>
            <person name="Record E."/>
            <person name="Riano-Pachon D.M."/>
            <person name="Robert V."/>
            <person name="Roehrig J."/>
            <person name="Ruller R."/>
            <person name="Salamov A."/>
            <person name="Salih N.S."/>
            <person name="Samson R.A."/>
            <person name="Sandor E."/>
            <person name="Sanguinetti M."/>
            <person name="Schuetze T."/>
            <person name="Sepcic K."/>
            <person name="Shelest E."/>
            <person name="Sherlock G."/>
            <person name="Sophianopoulou V."/>
            <person name="Squina F.M."/>
            <person name="Sun H."/>
            <person name="Susca A."/>
            <person name="Todd R.B."/>
            <person name="Tsang A."/>
            <person name="Unkles S.E."/>
            <person name="van de Wiele N."/>
            <person name="van Rossen-Uffink D."/>
            <person name="Oliveira J.V."/>
            <person name="Vesth T.C."/>
            <person name="Visser J."/>
            <person name="Yu J.-H."/>
            <person name="Zhou M."/>
            <person name="Andersen M.R."/>
            <person name="Archer D.B."/>
            <person name="Baker S.E."/>
            <person name="Benoit I."/>
            <person name="Brakhage A.A."/>
            <person name="Braus G.H."/>
            <person name="Fischer R."/>
            <person name="Frisvad J.C."/>
            <person name="Goldman G.H."/>
            <person name="Houbraken J."/>
            <person name="Oakley B."/>
            <person name="Pocsi I."/>
            <person name="Scazzocchio C."/>
            <person name="Seiboth B."/>
            <person name="vanKuyk P.A."/>
            <person name="Wortman J."/>
            <person name="Dyer P.S."/>
            <person name="Grigoriev I.V."/>
        </authorList>
    </citation>
    <scope>NUCLEOTIDE SEQUENCE [LARGE SCALE GENOMIC DNA]</scope>
    <source>
        <strain evidence="8">DTO 134E9</strain>
    </source>
</reference>
<feature type="domain" description="Xylanolytic transcriptional activator regulatory" evidence="6">
    <location>
        <begin position="243"/>
        <end position="324"/>
    </location>
</feature>
<dbReference type="GO" id="GO:0008270">
    <property type="term" value="F:zinc ion binding"/>
    <property type="evidence" value="ECO:0007669"/>
    <property type="project" value="InterPro"/>
</dbReference>
<evidence type="ECO:0000259" key="6">
    <source>
        <dbReference type="SMART" id="SM00906"/>
    </source>
</evidence>
<dbReference type="InterPro" id="IPR050987">
    <property type="entry name" value="AtrR-like"/>
</dbReference>
<dbReference type="GeneID" id="63744472"/>
<dbReference type="GO" id="GO:0005634">
    <property type="term" value="C:nucleus"/>
    <property type="evidence" value="ECO:0007669"/>
    <property type="project" value="UniProtKB-SubCell"/>
</dbReference>
<evidence type="ECO:0000256" key="4">
    <source>
        <dbReference type="ARBA" id="ARBA00023163"/>
    </source>
</evidence>
<dbReference type="PANTHER" id="PTHR46910:SF37">
    <property type="entry name" value="ZN(II)2CYS6 TRANSCRIPTION FACTOR (EUROFUNG)"/>
    <property type="match status" value="1"/>
</dbReference>
<dbReference type="PANTHER" id="PTHR46910">
    <property type="entry name" value="TRANSCRIPTION FACTOR PDR1"/>
    <property type="match status" value="1"/>
</dbReference>
<keyword evidence="8" id="KW-1185">Reference proteome</keyword>
<evidence type="ECO:0000256" key="5">
    <source>
        <dbReference type="ARBA" id="ARBA00023242"/>
    </source>
</evidence>
<feature type="non-terminal residue" evidence="7">
    <location>
        <position position="1"/>
    </location>
</feature>
<dbReference type="GO" id="GO:0003700">
    <property type="term" value="F:DNA-binding transcription factor activity"/>
    <property type="evidence" value="ECO:0007669"/>
    <property type="project" value="InterPro"/>
</dbReference>
<dbReference type="STRING" id="1073089.A0A1L9RF25"/>
<evidence type="ECO:0000313" key="7">
    <source>
        <dbReference type="EMBL" id="OJJ33526.1"/>
    </source>
</evidence>
<protein>
    <recommendedName>
        <fullName evidence="6">Xylanolytic transcriptional activator regulatory domain-containing protein</fullName>
    </recommendedName>
</protein>
<dbReference type="AlphaFoldDB" id="A0A1L9RF25"/>
<keyword evidence="2" id="KW-0805">Transcription regulation</keyword>
<dbReference type="CDD" id="cd12148">
    <property type="entry name" value="fungal_TF_MHR"/>
    <property type="match status" value="1"/>
</dbReference>
<dbReference type="EMBL" id="KV878214">
    <property type="protein sequence ID" value="OJJ33526.1"/>
    <property type="molecule type" value="Genomic_DNA"/>
</dbReference>
<dbReference type="GO" id="GO:0006351">
    <property type="term" value="P:DNA-templated transcription"/>
    <property type="evidence" value="ECO:0007669"/>
    <property type="project" value="InterPro"/>
</dbReference>
<dbReference type="OrthoDB" id="4116913at2759"/>
<proteinExistence type="predicted"/>
<keyword evidence="4" id="KW-0804">Transcription</keyword>
<organism evidence="7 8">
    <name type="scientific">Aspergillus wentii DTO 134E9</name>
    <dbReference type="NCBI Taxonomy" id="1073089"/>
    <lineage>
        <taxon>Eukaryota</taxon>
        <taxon>Fungi</taxon>
        <taxon>Dikarya</taxon>
        <taxon>Ascomycota</taxon>
        <taxon>Pezizomycotina</taxon>
        <taxon>Eurotiomycetes</taxon>
        <taxon>Eurotiomycetidae</taxon>
        <taxon>Eurotiales</taxon>
        <taxon>Aspergillaceae</taxon>
        <taxon>Aspergillus</taxon>
        <taxon>Aspergillus subgen. Cremei</taxon>
    </lineage>
</organism>
<dbReference type="SMART" id="SM00906">
    <property type="entry name" value="Fungal_trans"/>
    <property type="match status" value="1"/>
</dbReference>
<name>A0A1L9RF25_ASPWE</name>
<keyword evidence="3" id="KW-0238">DNA-binding</keyword>
<dbReference type="Proteomes" id="UP000184383">
    <property type="component" value="Unassembled WGS sequence"/>
</dbReference>
<sequence>IGCDAEFPQCNWCKHHNLACTYNRIAGRIKSRFQLTNQIRNHIDLSSFSNVAQSESRGSKSFLSNTGSLTFFSGIHLLSDEGIEWIEHQVGDKVNCAKLNALELPWTCPRLLHDDATILSDSVTKLPCREIVELYVSRYTSSFQSLVFPVISKSIFTKTLDLAYGPPGVFGYASARACVWSFLSLVGMFGFDINTYGAVDCGSYISEARGLLPSIIHEMTVDGLQSLVMLVQIEYFLGDLQSAAVSISIATRLLYKLGTHTASANPNQSLHPSHYDKSRLECHMRDLFWVCYSFDKDICLRIGQPPSINDSEYDLSLPLEYARLQNLNMLRDNIASDDRVLPLFPWDIRLSMIKSEAYTTLYSAKAHFKSDSEVLESIRHLDAALEQWRLSLEPEIRPLLCHTPDTSVRTGLNTQQVMLCLAYYHCVSIIHQASDRRNISGLFHAGIELEGISSSATISTTASRSTLSLLQTTLPSLKGECFWVVLFYILTANLSLFCKILRDPLQPESSHDVNILQDIPALLNKIPIRYLTPAEIMHLKFLNGFTAEFARLAMCATSKAQ</sequence>
<evidence type="ECO:0000256" key="1">
    <source>
        <dbReference type="ARBA" id="ARBA00004123"/>
    </source>
</evidence>
<evidence type="ECO:0000256" key="2">
    <source>
        <dbReference type="ARBA" id="ARBA00023015"/>
    </source>
</evidence>
<dbReference type="Pfam" id="PF04082">
    <property type="entry name" value="Fungal_trans"/>
    <property type="match status" value="1"/>
</dbReference>
<dbReference type="RefSeq" id="XP_040687203.1">
    <property type="nucleotide sequence ID" value="XM_040828624.1"/>
</dbReference>
<dbReference type="VEuPathDB" id="FungiDB:ASPWEDRAFT_116017"/>